<accession>A0A388SB45</accession>
<organism evidence="2 6">
    <name type="scientific">Mesosutterella multiformis</name>
    <dbReference type="NCBI Taxonomy" id="2259133"/>
    <lineage>
        <taxon>Bacteria</taxon>
        <taxon>Pseudomonadati</taxon>
        <taxon>Pseudomonadota</taxon>
        <taxon>Betaproteobacteria</taxon>
        <taxon>Burkholderiales</taxon>
        <taxon>Sutterellaceae</taxon>
        <taxon>Mesosutterella</taxon>
    </lineage>
</organism>
<protein>
    <recommendedName>
        <fullName evidence="1">Transposase IS4-like domain-containing protein</fullName>
    </recommendedName>
</protein>
<dbReference type="InterPro" id="IPR002559">
    <property type="entry name" value="Transposase_11"/>
</dbReference>
<dbReference type="Pfam" id="PF01609">
    <property type="entry name" value="DDE_Tnp_1"/>
    <property type="match status" value="1"/>
</dbReference>
<dbReference type="GO" id="GO:0006313">
    <property type="term" value="P:DNA transposition"/>
    <property type="evidence" value="ECO:0007669"/>
    <property type="project" value="InterPro"/>
</dbReference>
<evidence type="ECO:0000313" key="2">
    <source>
        <dbReference type="EMBL" id="GBO92701.1"/>
    </source>
</evidence>
<dbReference type="InterPro" id="IPR012337">
    <property type="entry name" value="RNaseH-like_sf"/>
</dbReference>
<name>A0A388SB45_9BURK</name>
<reference evidence="2" key="2">
    <citation type="journal article" date="2019" name="Microbiol. Resour. Announc.">
        <title>Draft Genome Sequence of Mesosutterella multiformis JCM 32464T, a Member of the Family Sutterellaceae, Isolated from Human Feces.</title>
        <authorList>
            <person name="Ikeyama N."/>
            <person name="Ohkuma M."/>
            <person name="Sakamoto M."/>
        </authorList>
    </citation>
    <scope>NUCLEOTIDE SEQUENCE</scope>
    <source>
        <strain evidence="2">4NBBH2</strain>
    </source>
</reference>
<evidence type="ECO:0000313" key="6">
    <source>
        <dbReference type="Proteomes" id="UP000266091"/>
    </source>
</evidence>
<dbReference type="EMBL" id="BGZJ01000002">
    <property type="protein sequence ID" value="GBO94857.1"/>
    <property type="molecule type" value="Genomic_DNA"/>
</dbReference>
<evidence type="ECO:0000313" key="3">
    <source>
        <dbReference type="EMBL" id="GBO93945.1"/>
    </source>
</evidence>
<comment type="caution">
    <text evidence="2">The sequence shown here is derived from an EMBL/GenBank/DDBJ whole genome shotgun (WGS) entry which is preliminary data.</text>
</comment>
<dbReference type="EMBL" id="BGZJ01000001">
    <property type="protein sequence ID" value="GBO93945.1"/>
    <property type="molecule type" value="Genomic_DNA"/>
</dbReference>
<reference evidence="2 6" key="1">
    <citation type="journal article" date="2018" name="Int. J. Syst. Evol. Microbiol.">
        <title>Mesosutterella multiformis gen. nov., sp. nov., a member of the family Sutterellaceae and Sutterella megalosphaeroides sp. nov., isolated from human faeces.</title>
        <authorList>
            <person name="Sakamoto M."/>
            <person name="Ikeyama N."/>
            <person name="Kunihiro T."/>
            <person name="Iino T."/>
            <person name="Yuki M."/>
            <person name="Ohkuma M."/>
        </authorList>
    </citation>
    <scope>NUCLEOTIDE SEQUENCE [LARGE SCALE GENOMIC DNA]</scope>
    <source>
        <strain evidence="2 6">4NBBH2</strain>
    </source>
</reference>
<feature type="domain" description="Transposase IS4-like" evidence="1">
    <location>
        <begin position="15"/>
        <end position="228"/>
    </location>
</feature>
<dbReference type="PANTHER" id="PTHR34614:SF2">
    <property type="entry name" value="TRANSPOSASE IS4-LIKE DOMAIN-CONTAINING PROTEIN"/>
    <property type="match status" value="1"/>
</dbReference>
<dbReference type="Proteomes" id="UP000266091">
    <property type="component" value="Unassembled WGS sequence"/>
</dbReference>
<dbReference type="GO" id="GO:0003677">
    <property type="term" value="F:DNA binding"/>
    <property type="evidence" value="ECO:0007669"/>
    <property type="project" value="InterPro"/>
</dbReference>
<dbReference type="AlphaFoldDB" id="A0A388SB45"/>
<proteinExistence type="predicted"/>
<evidence type="ECO:0000313" key="5">
    <source>
        <dbReference type="EMBL" id="GBO94857.1"/>
    </source>
</evidence>
<dbReference type="GO" id="GO:0004803">
    <property type="term" value="F:transposase activity"/>
    <property type="evidence" value="ECO:0007669"/>
    <property type="project" value="InterPro"/>
</dbReference>
<keyword evidence="6" id="KW-1185">Reference proteome</keyword>
<evidence type="ECO:0000259" key="1">
    <source>
        <dbReference type="Pfam" id="PF01609"/>
    </source>
</evidence>
<evidence type="ECO:0000313" key="4">
    <source>
        <dbReference type="EMBL" id="GBO94556.1"/>
    </source>
</evidence>
<dbReference type="EMBL" id="BGZJ01000001">
    <property type="protein sequence ID" value="GBO92701.1"/>
    <property type="molecule type" value="Genomic_DNA"/>
</dbReference>
<sequence>MHDLLTRWENIGVSKKIISIFDRGYCSRENLRLLCKNKHHFIMAAKTDHSFIRDAIEDNLPAFWDMTNNVRGHNLTAVQTQVTIPGTKEDPKSCSVWVYIYYSLAVANNEQDKFLSDLVTFEEDWINGLASPDSKLLRFYETPDSEPGKKPLIRNNDAVNEKVRYMGFFSMISDRKLESKEILEIYRTRDCIEKCFGVIKTDVGFTTTRGHSDVSVNGRLLLAFIAATIVSWLIKAMSVEVKIGKKSYAPLLDEYSLMELLEDVGQIRFYSSSTGKVWLGEILGRHRLVFERLGLENCLLNPAMYK</sequence>
<dbReference type="SUPFAM" id="SSF53098">
    <property type="entry name" value="Ribonuclease H-like"/>
    <property type="match status" value="1"/>
</dbReference>
<dbReference type="EMBL" id="BGZJ01000002">
    <property type="protein sequence ID" value="GBO94556.1"/>
    <property type="molecule type" value="Genomic_DNA"/>
</dbReference>
<gene>
    <name evidence="2" type="ORF">MESMUL_00550</name>
    <name evidence="3" type="ORF">MESMUL_12990</name>
    <name evidence="4" type="ORF">MESMUL_19100</name>
    <name evidence="5" type="ORF">MESMUL_22110</name>
</gene>
<dbReference type="PANTHER" id="PTHR34614">
    <property type="match status" value="1"/>
</dbReference>